<reference evidence="2" key="1">
    <citation type="journal article" date="2020" name="mSystems">
        <title>Genome- and Community-Level Interaction Insights into Carbon Utilization and Element Cycling Functions of Hydrothermarchaeota in Hydrothermal Sediment.</title>
        <authorList>
            <person name="Zhou Z."/>
            <person name="Liu Y."/>
            <person name="Xu W."/>
            <person name="Pan J."/>
            <person name="Luo Z.H."/>
            <person name="Li M."/>
        </authorList>
    </citation>
    <scope>NUCLEOTIDE SEQUENCE [LARGE SCALE GENOMIC DNA]</scope>
    <source>
        <strain evidence="2">SpSt-402</strain>
    </source>
</reference>
<comment type="caution">
    <text evidence="2">The sequence shown here is derived from an EMBL/GenBank/DDBJ whole genome shotgun (WGS) entry which is preliminary data.</text>
</comment>
<feature type="transmembrane region" description="Helical" evidence="1">
    <location>
        <begin position="288"/>
        <end position="306"/>
    </location>
</feature>
<feature type="transmembrane region" description="Helical" evidence="1">
    <location>
        <begin position="28"/>
        <end position="49"/>
    </location>
</feature>
<accession>A0A832H6G6</accession>
<evidence type="ECO:0000256" key="1">
    <source>
        <dbReference type="SAM" id="Phobius"/>
    </source>
</evidence>
<keyword evidence="1" id="KW-0472">Membrane</keyword>
<feature type="transmembrane region" description="Helical" evidence="1">
    <location>
        <begin position="138"/>
        <end position="163"/>
    </location>
</feature>
<feature type="transmembrane region" description="Helical" evidence="1">
    <location>
        <begin position="98"/>
        <end position="117"/>
    </location>
</feature>
<protein>
    <submittedName>
        <fullName evidence="2">Uncharacterized protein</fullName>
    </submittedName>
</protein>
<dbReference type="AlphaFoldDB" id="A0A832H6G6"/>
<sequence length="529" mass="60348">MIPNLLMTFSDWNPQFFREVKGRLKPRNIAITIASSLLVQSAILLYLWAALPSELTTYSRYCVGKDEYGWNKCVLDALGNVQINWQLWWFDLFQTLSWLMPFVVLIAGVYMLIGDLAKEERRGTLNFIRLSPQTSRSILVGKLFGVPLIPFLAVLLAVPLHIWSSMNADILPKEFISIYVVTIAACCFLYTAAVFYAFLGGAHGWLGAIAVWFSYSVLFQIWQSSRYAKTDRYLYFGQWYTIEIGQTLELFVTFVVVTFAIATFWLWQSINRRFRNPNQVLLSKRQSYLMTFSFELFIFGFVFRDYPEWSIRNAFLDLTGLMVVNLFWFVLIIAALTPHRQTLLDWARYRRNGESKTQRKRWQRTLVRDLVWGDKSPAMVAIALNLLIPIVLFTPWIATWNDNSPKFAGFLSLIFSTSFLLICAAIAQLILFGKPQKRAFLAAGILGALILLPMIGMGLLGAHPGSKTALLWLFSAMPIAAMEHASFTTVAIGFLAHLSTLTLLVTRQTRQLKRAGESELKALMAHRTT</sequence>
<feature type="transmembrane region" description="Helical" evidence="1">
    <location>
        <begin position="175"/>
        <end position="198"/>
    </location>
</feature>
<feature type="transmembrane region" description="Helical" evidence="1">
    <location>
        <begin position="484"/>
        <end position="505"/>
    </location>
</feature>
<feature type="transmembrane region" description="Helical" evidence="1">
    <location>
        <begin position="318"/>
        <end position="336"/>
    </location>
</feature>
<keyword evidence="1" id="KW-0812">Transmembrane</keyword>
<dbReference type="EMBL" id="DSRD01000837">
    <property type="protein sequence ID" value="HGW95267.1"/>
    <property type="molecule type" value="Genomic_DNA"/>
</dbReference>
<feature type="transmembrane region" description="Helical" evidence="1">
    <location>
        <begin position="244"/>
        <end position="267"/>
    </location>
</feature>
<proteinExistence type="predicted"/>
<organism evidence="2">
    <name type="scientific">Oscillatoriales cyanobacterium SpSt-402</name>
    <dbReference type="NCBI Taxonomy" id="2282168"/>
    <lineage>
        <taxon>Bacteria</taxon>
        <taxon>Bacillati</taxon>
        <taxon>Cyanobacteriota</taxon>
        <taxon>Cyanophyceae</taxon>
        <taxon>Oscillatoriophycideae</taxon>
        <taxon>Oscillatoriales</taxon>
    </lineage>
</organism>
<evidence type="ECO:0000313" key="2">
    <source>
        <dbReference type="EMBL" id="HGW95267.1"/>
    </source>
</evidence>
<name>A0A832H6G6_9CYAN</name>
<feature type="transmembrane region" description="Helical" evidence="1">
    <location>
        <begin position="378"/>
        <end position="398"/>
    </location>
</feature>
<gene>
    <name evidence="2" type="ORF">ENR47_13475</name>
</gene>
<feature type="transmembrane region" description="Helical" evidence="1">
    <location>
        <begin position="205"/>
        <end position="224"/>
    </location>
</feature>
<keyword evidence="1" id="KW-1133">Transmembrane helix</keyword>
<feature type="transmembrane region" description="Helical" evidence="1">
    <location>
        <begin position="410"/>
        <end position="432"/>
    </location>
</feature>
<feature type="transmembrane region" description="Helical" evidence="1">
    <location>
        <begin position="439"/>
        <end position="464"/>
    </location>
</feature>